<dbReference type="PANTHER" id="PTHR10125">
    <property type="entry name" value="P2X PURINOCEPTOR"/>
    <property type="match status" value="1"/>
</dbReference>
<evidence type="ECO:0000313" key="12">
    <source>
        <dbReference type="Proteomes" id="UP000663852"/>
    </source>
</evidence>
<dbReference type="GO" id="GO:0070588">
    <property type="term" value="P:calcium ion transmembrane transport"/>
    <property type="evidence" value="ECO:0007669"/>
    <property type="project" value="TreeGrafter"/>
</dbReference>
<organism evidence="11 12">
    <name type="scientific">Adineta ricciae</name>
    <name type="common">Rotifer</name>
    <dbReference type="NCBI Taxonomy" id="249248"/>
    <lineage>
        <taxon>Eukaryota</taxon>
        <taxon>Metazoa</taxon>
        <taxon>Spiralia</taxon>
        <taxon>Gnathifera</taxon>
        <taxon>Rotifera</taxon>
        <taxon>Eurotatoria</taxon>
        <taxon>Bdelloidea</taxon>
        <taxon>Adinetida</taxon>
        <taxon>Adinetidae</taxon>
        <taxon>Adineta</taxon>
    </lineage>
</organism>
<evidence type="ECO:0000256" key="5">
    <source>
        <dbReference type="ARBA" id="ARBA00022989"/>
    </source>
</evidence>
<keyword evidence="5 10" id="KW-1133">Transmembrane helix</keyword>
<dbReference type="GO" id="GO:0012505">
    <property type="term" value="C:endomembrane system"/>
    <property type="evidence" value="ECO:0007669"/>
    <property type="project" value="UniProtKB-SubCell"/>
</dbReference>
<dbReference type="Gene3D" id="2.60.490.10">
    <property type="entry name" value="atp-gated p2x4 ion channel domain"/>
    <property type="match status" value="1"/>
</dbReference>
<comment type="subcellular location">
    <subcellularLocation>
        <location evidence="1">Endomembrane system</location>
    </subcellularLocation>
</comment>
<comment type="similarity">
    <text evidence="2">Belongs to the P2X receptor family.</text>
</comment>
<protein>
    <submittedName>
        <fullName evidence="11">Uncharacterized protein</fullName>
    </submittedName>
</protein>
<keyword evidence="6" id="KW-0406">Ion transport</keyword>
<comment type="caution">
    <text evidence="11">The sequence shown here is derived from an EMBL/GenBank/DDBJ whole genome shotgun (WGS) entry which is preliminary data.</text>
</comment>
<reference evidence="11" key="1">
    <citation type="submission" date="2021-02" db="EMBL/GenBank/DDBJ databases">
        <authorList>
            <person name="Nowell W R."/>
        </authorList>
    </citation>
    <scope>NUCLEOTIDE SEQUENCE</scope>
</reference>
<dbReference type="Proteomes" id="UP000663852">
    <property type="component" value="Unassembled WGS sequence"/>
</dbReference>
<keyword evidence="7 10" id="KW-0472">Membrane</keyword>
<evidence type="ECO:0000256" key="3">
    <source>
        <dbReference type="ARBA" id="ARBA00022448"/>
    </source>
</evidence>
<dbReference type="PANTHER" id="PTHR10125:SF31">
    <property type="entry name" value="P2X RECEPTOR E"/>
    <property type="match status" value="1"/>
</dbReference>
<dbReference type="AlphaFoldDB" id="A0A813R5R7"/>
<evidence type="ECO:0000256" key="9">
    <source>
        <dbReference type="ARBA" id="ARBA00023303"/>
    </source>
</evidence>
<evidence type="ECO:0000256" key="10">
    <source>
        <dbReference type="SAM" id="Phobius"/>
    </source>
</evidence>
<dbReference type="EMBL" id="CAJNOJ010000009">
    <property type="protein sequence ID" value="CAF0776373.1"/>
    <property type="molecule type" value="Genomic_DNA"/>
</dbReference>
<evidence type="ECO:0000256" key="1">
    <source>
        <dbReference type="ARBA" id="ARBA00004308"/>
    </source>
</evidence>
<evidence type="ECO:0000256" key="7">
    <source>
        <dbReference type="ARBA" id="ARBA00023136"/>
    </source>
</evidence>
<feature type="transmembrane region" description="Helical" evidence="10">
    <location>
        <begin position="382"/>
        <end position="403"/>
    </location>
</feature>
<evidence type="ECO:0000313" key="11">
    <source>
        <dbReference type="EMBL" id="CAF0776373.1"/>
    </source>
</evidence>
<dbReference type="Gene3D" id="1.10.287.940">
    <property type="entry name" value="atp-gated p2x4 ion channel"/>
    <property type="match status" value="1"/>
</dbReference>
<name>A0A813R5R7_ADIRI</name>
<dbReference type="GO" id="GO:0098794">
    <property type="term" value="C:postsynapse"/>
    <property type="evidence" value="ECO:0007669"/>
    <property type="project" value="GOC"/>
</dbReference>
<dbReference type="OrthoDB" id="494673at2759"/>
<dbReference type="InterPro" id="IPR059116">
    <property type="entry name" value="P2X_receptor"/>
</dbReference>
<sequence>MSASIGHPTLCRKNLLANQQIHQSNTQQRLSAICKRLFEILTHYDTPKVVRFESKWIAGLSLFVKLSLALSCIYLMCQRSSYQIFDRSPISAVTIKVKPSSNCSSDPKIMRHFPDYNCSQSTYDVNDFIVPPTENSAVTITTRVVEFGHILQNCDIAKTRTNQTNFLRPYTKLLHECYGKARCILPPSYRSIWENNTIVRKPQLCWFKLPKVHVKRNYQALDYVLFIKHYVEFPQLNLVRNNLMQGASENYTQTCEYDPDDHPLCPKFRILKILQLIEVDPKEYESMLYYGSLIEIKISWKCDLDKPRRFCEPKYQFERLDHKPYDANPYQPGSTFLTAKHFFGPNDRRLHRIHTHIYNLHIVVSVTGEVGKFDLFQATTSIGSFLGIFGAGTIVCDLIAAFFTNFKTIKYDG</sequence>
<accession>A0A813R5R7</accession>
<dbReference type="GO" id="GO:0004931">
    <property type="term" value="F:extracellularly ATP-gated monoatomic cation channel activity"/>
    <property type="evidence" value="ECO:0007669"/>
    <property type="project" value="TreeGrafter"/>
</dbReference>
<evidence type="ECO:0000256" key="8">
    <source>
        <dbReference type="ARBA" id="ARBA00023286"/>
    </source>
</evidence>
<keyword evidence="3" id="KW-0813">Transport</keyword>
<proteinExistence type="inferred from homology"/>
<keyword evidence="9" id="KW-0407">Ion channel</keyword>
<dbReference type="InterPro" id="IPR027309">
    <property type="entry name" value="P2X_extracellular_dom_sf"/>
</dbReference>
<keyword evidence="4 10" id="KW-0812">Transmembrane</keyword>
<gene>
    <name evidence="11" type="ORF">EDS130_LOCUS3595</name>
</gene>
<evidence type="ECO:0000256" key="2">
    <source>
        <dbReference type="ARBA" id="ARBA00009848"/>
    </source>
</evidence>
<dbReference type="GO" id="GO:0016020">
    <property type="term" value="C:membrane"/>
    <property type="evidence" value="ECO:0007669"/>
    <property type="project" value="TreeGrafter"/>
</dbReference>
<evidence type="ECO:0000256" key="6">
    <source>
        <dbReference type="ARBA" id="ARBA00023065"/>
    </source>
</evidence>
<keyword evidence="8" id="KW-1071">Ligand-gated ion channel</keyword>
<dbReference type="Pfam" id="PF00864">
    <property type="entry name" value="P2X_receptor"/>
    <property type="match status" value="2"/>
</dbReference>
<evidence type="ECO:0000256" key="4">
    <source>
        <dbReference type="ARBA" id="ARBA00022692"/>
    </source>
</evidence>